<accession>A0ACB9I3V4</accession>
<dbReference type="Proteomes" id="UP001056120">
    <property type="component" value="Linkage Group LG10"/>
</dbReference>
<reference evidence="2" key="1">
    <citation type="journal article" date="2022" name="Mol. Ecol. Resour.">
        <title>The genomes of chicory, endive, great burdock and yacon provide insights into Asteraceae palaeo-polyploidization history and plant inulin production.</title>
        <authorList>
            <person name="Fan W."/>
            <person name="Wang S."/>
            <person name="Wang H."/>
            <person name="Wang A."/>
            <person name="Jiang F."/>
            <person name="Liu H."/>
            <person name="Zhao H."/>
            <person name="Xu D."/>
            <person name="Zhang Y."/>
        </authorList>
    </citation>
    <scope>NUCLEOTIDE SEQUENCE [LARGE SCALE GENOMIC DNA]</scope>
    <source>
        <strain evidence="2">cv. Yunnan</strain>
    </source>
</reference>
<gene>
    <name evidence="1" type="ORF">L1987_30179</name>
</gene>
<dbReference type="EMBL" id="CM042027">
    <property type="protein sequence ID" value="KAI3802055.1"/>
    <property type="molecule type" value="Genomic_DNA"/>
</dbReference>
<name>A0ACB9I3V4_9ASTR</name>
<sequence>MSNGVSEEEKIDDEALKSRGKVEEIKKKPIRRNKYKFGQAHAKKKNTPCVDRPKKRSRVDMEDDSFDLNRFLGLDHHYVDRPNCSPEVLFRRRWETTIHLCKKPLTLILGHTLKIKIRDQSIDNKARSMKMQRRTRSRVLKEVFLYMSKWKRRLPSAV</sequence>
<organism evidence="1 2">
    <name type="scientific">Smallanthus sonchifolius</name>
    <dbReference type="NCBI Taxonomy" id="185202"/>
    <lineage>
        <taxon>Eukaryota</taxon>
        <taxon>Viridiplantae</taxon>
        <taxon>Streptophyta</taxon>
        <taxon>Embryophyta</taxon>
        <taxon>Tracheophyta</taxon>
        <taxon>Spermatophyta</taxon>
        <taxon>Magnoliopsida</taxon>
        <taxon>eudicotyledons</taxon>
        <taxon>Gunneridae</taxon>
        <taxon>Pentapetalae</taxon>
        <taxon>asterids</taxon>
        <taxon>campanulids</taxon>
        <taxon>Asterales</taxon>
        <taxon>Asteraceae</taxon>
        <taxon>Asteroideae</taxon>
        <taxon>Heliantheae alliance</taxon>
        <taxon>Millerieae</taxon>
        <taxon>Smallanthus</taxon>
    </lineage>
</organism>
<keyword evidence="2" id="KW-1185">Reference proteome</keyword>
<reference evidence="1 2" key="2">
    <citation type="journal article" date="2022" name="Mol. Ecol. Resour.">
        <title>The genomes of chicory, endive, great burdock and yacon provide insights into Asteraceae paleo-polyploidization history and plant inulin production.</title>
        <authorList>
            <person name="Fan W."/>
            <person name="Wang S."/>
            <person name="Wang H."/>
            <person name="Wang A."/>
            <person name="Jiang F."/>
            <person name="Liu H."/>
            <person name="Zhao H."/>
            <person name="Xu D."/>
            <person name="Zhang Y."/>
        </authorList>
    </citation>
    <scope>NUCLEOTIDE SEQUENCE [LARGE SCALE GENOMIC DNA]</scope>
    <source>
        <strain evidence="2">cv. Yunnan</strain>
        <tissue evidence="1">Leaves</tissue>
    </source>
</reference>
<evidence type="ECO:0000313" key="2">
    <source>
        <dbReference type="Proteomes" id="UP001056120"/>
    </source>
</evidence>
<comment type="caution">
    <text evidence="1">The sequence shown here is derived from an EMBL/GenBank/DDBJ whole genome shotgun (WGS) entry which is preliminary data.</text>
</comment>
<proteinExistence type="predicted"/>
<evidence type="ECO:0000313" key="1">
    <source>
        <dbReference type="EMBL" id="KAI3802055.1"/>
    </source>
</evidence>
<protein>
    <submittedName>
        <fullName evidence="1">Uncharacterized protein</fullName>
    </submittedName>
</protein>